<feature type="coiled-coil region" evidence="1">
    <location>
        <begin position="23"/>
        <end position="50"/>
    </location>
</feature>
<gene>
    <name evidence="2" type="ORF">GCM10009844_35750</name>
</gene>
<dbReference type="Proteomes" id="UP001501771">
    <property type="component" value="Unassembled WGS sequence"/>
</dbReference>
<name>A0ABN3A255_9ACTN</name>
<dbReference type="RefSeq" id="WP_344155461.1">
    <property type="nucleotide sequence ID" value="NZ_BAAAQR010000012.1"/>
</dbReference>
<protein>
    <submittedName>
        <fullName evidence="2">Uncharacterized protein</fullName>
    </submittedName>
</protein>
<proteinExistence type="predicted"/>
<reference evidence="2 3" key="1">
    <citation type="journal article" date="2019" name="Int. J. Syst. Evol. Microbiol.">
        <title>The Global Catalogue of Microorganisms (GCM) 10K type strain sequencing project: providing services to taxonomists for standard genome sequencing and annotation.</title>
        <authorList>
            <consortium name="The Broad Institute Genomics Platform"/>
            <consortium name="The Broad Institute Genome Sequencing Center for Infectious Disease"/>
            <person name="Wu L."/>
            <person name="Ma J."/>
        </authorList>
    </citation>
    <scope>NUCLEOTIDE SEQUENCE [LARGE SCALE GENOMIC DNA]</scope>
    <source>
        <strain evidence="2 3">JCM 16022</strain>
    </source>
</reference>
<comment type="caution">
    <text evidence="2">The sequence shown here is derived from an EMBL/GenBank/DDBJ whole genome shotgun (WGS) entry which is preliminary data.</text>
</comment>
<sequence length="52" mass="5611">MTEHTIDPAIVEAVHVVANRFGAAGLEDLITEAQRELGEARAALEKLARETP</sequence>
<evidence type="ECO:0000256" key="1">
    <source>
        <dbReference type="SAM" id="Coils"/>
    </source>
</evidence>
<dbReference type="EMBL" id="BAAAQR010000012">
    <property type="protein sequence ID" value="GAA2152411.1"/>
    <property type="molecule type" value="Genomic_DNA"/>
</dbReference>
<accession>A0ABN3A255</accession>
<keyword evidence="1" id="KW-0175">Coiled coil</keyword>
<keyword evidence="3" id="KW-1185">Reference proteome</keyword>
<evidence type="ECO:0000313" key="2">
    <source>
        <dbReference type="EMBL" id="GAA2152411.1"/>
    </source>
</evidence>
<organism evidence="2 3">
    <name type="scientific">Nocardioides koreensis</name>
    <dbReference type="NCBI Taxonomy" id="433651"/>
    <lineage>
        <taxon>Bacteria</taxon>
        <taxon>Bacillati</taxon>
        <taxon>Actinomycetota</taxon>
        <taxon>Actinomycetes</taxon>
        <taxon>Propionibacteriales</taxon>
        <taxon>Nocardioidaceae</taxon>
        <taxon>Nocardioides</taxon>
    </lineage>
</organism>
<evidence type="ECO:0000313" key="3">
    <source>
        <dbReference type="Proteomes" id="UP001501771"/>
    </source>
</evidence>